<protein>
    <recommendedName>
        <fullName evidence="4">SPFH domain / Band 7 family protein</fullName>
    </recommendedName>
</protein>
<evidence type="ECO:0000313" key="3">
    <source>
        <dbReference type="Proteomes" id="UP000562352"/>
    </source>
</evidence>
<comment type="caution">
    <text evidence="2">The sequence shown here is derived from an EMBL/GenBank/DDBJ whole genome shotgun (WGS) entry which is preliminary data.</text>
</comment>
<reference evidence="2 3" key="1">
    <citation type="submission" date="2020-08" db="EMBL/GenBank/DDBJ databases">
        <title>Genomic Encyclopedia of Type Strains, Phase III (KMG-III): the genomes of soil and plant-associated and newly described type strains.</title>
        <authorList>
            <person name="Whitman W."/>
        </authorList>
    </citation>
    <scope>NUCLEOTIDE SEQUENCE [LARGE SCALE GENOMIC DNA]</scope>
    <source>
        <strain evidence="2 3">CECT 3303</strain>
    </source>
</reference>
<evidence type="ECO:0000313" key="2">
    <source>
        <dbReference type="EMBL" id="MBB5966032.1"/>
    </source>
</evidence>
<keyword evidence="3" id="KW-1185">Reference proteome</keyword>
<evidence type="ECO:0008006" key="4">
    <source>
        <dbReference type="Google" id="ProtNLM"/>
    </source>
</evidence>
<organism evidence="2 3">
    <name type="scientific">Planomonospora venezuelensis</name>
    <dbReference type="NCBI Taxonomy" id="1999"/>
    <lineage>
        <taxon>Bacteria</taxon>
        <taxon>Bacillati</taxon>
        <taxon>Actinomycetota</taxon>
        <taxon>Actinomycetes</taxon>
        <taxon>Streptosporangiales</taxon>
        <taxon>Streptosporangiaceae</taxon>
        <taxon>Planomonospora</taxon>
    </lineage>
</organism>
<feature type="region of interest" description="Disordered" evidence="1">
    <location>
        <begin position="290"/>
        <end position="346"/>
    </location>
</feature>
<dbReference type="EMBL" id="JACHJJ010000021">
    <property type="protein sequence ID" value="MBB5966032.1"/>
    <property type="molecule type" value="Genomic_DNA"/>
</dbReference>
<feature type="compositionally biased region" description="Low complexity" evidence="1">
    <location>
        <begin position="306"/>
        <end position="315"/>
    </location>
</feature>
<dbReference type="RefSeq" id="WP_184945839.1">
    <property type="nucleotide sequence ID" value="NZ_BAAAWZ010000004.1"/>
</dbReference>
<accession>A0A841D5W0</accession>
<feature type="compositionally biased region" description="Basic and acidic residues" evidence="1">
    <location>
        <begin position="335"/>
        <end position="346"/>
    </location>
</feature>
<gene>
    <name evidence="2" type="ORF">FHS22_005323</name>
</gene>
<sequence>MSRPPDPAFASTGLIGQSGPVTFGARGPLPRPGVAVVYATRTGDAVVLPRRPSGLEVRRYQTWHEVDITRHQDMVQADVRSKVDSMQFRLQAEVTWGVSDPAAIVRYGTTDGVGPVRSQLIDRAWRITRRFDIEQCDAAEEQLQGQFESGTMILEEGITIFRAIIKLHSDAPTAQFQADQRHLRRTGITDQTVHENRTRQERWNAGLERDRIAALKQVATGEDDLLFLFLARHPDQVGSIIEQVGKRREINLSAQTALFDKMVDKGFIQEADIESMRQLLIRPMEQIADSDSSRVLGGAAPPRALEPGTAPAPGAAEPPPSTRAPSADGVVGWVRFDRAPGDQDTP</sequence>
<dbReference type="Proteomes" id="UP000562352">
    <property type="component" value="Unassembled WGS sequence"/>
</dbReference>
<name>A0A841D5W0_PLAVE</name>
<dbReference type="AlphaFoldDB" id="A0A841D5W0"/>
<proteinExistence type="predicted"/>
<evidence type="ECO:0000256" key="1">
    <source>
        <dbReference type="SAM" id="MobiDB-lite"/>
    </source>
</evidence>